<reference evidence="1 2" key="1">
    <citation type="journal article" date="2013" name="BMC Genomics">
        <title>The miniature genome of a carnivorous plant Genlisea aurea contains a low number of genes and short non-coding sequences.</title>
        <authorList>
            <person name="Leushkin E.V."/>
            <person name="Sutormin R.A."/>
            <person name="Nabieva E.R."/>
            <person name="Penin A.A."/>
            <person name="Kondrashov A.S."/>
            <person name="Logacheva M.D."/>
        </authorList>
    </citation>
    <scope>NUCLEOTIDE SEQUENCE [LARGE SCALE GENOMIC DNA]</scope>
</reference>
<organism evidence="1 2">
    <name type="scientific">Genlisea aurea</name>
    <dbReference type="NCBI Taxonomy" id="192259"/>
    <lineage>
        <taxon>Eukaryota</taxon>
        <taxon>Viridiplantae</taxon>
        <taxon>Streptophyta</taxon>
        <taxon>Embryophyta</taxon>
        <taxon>Tracheophyta</taxon>
        <taxon>Spermatophyta</taxon>
        <taxon>Magnoliopsida</taxon>
        <taxon>eudicotyledons</taxon>
        <taxon>Gunneridae</taxon>
        <taxon>Pentapetalae</taxon>
        <taxon>asterids</taxon>
        <taxon>lamiids</taxon>
        <taxon>Lamiales</taxon>
        <taxon>Lentibulariaceae</taxon>
        <taxon>Genlisea</taxon>
    </lineage>
</organism>
<protein>
    <recommendedName>
        <fullName evidence="3">Rx N-terminal domain-containing protein</fullName>
    </recommendedName>
</protein>
<dbReference type="AlphaFoldDB" id="S8C1R3"/>
<evidence type="ECO:0000313" key="2">
    <source>
        <dbReference type="Proteomes" id="UP000015453"/>
    </source>
</evidence>
<gene>
    <name evidence="1" type="ORF">M569_14087</name>
</gene>
<accession>S8C1R3</accession>
<name>S8C1R3_9LAMI</name>
<comment type="caution">
    <text evidence="1">The sequence shown here is derived from an EMBL/GenBank/DDBJ whole genome shotgun (WGS) entry which is preliminary data.</text>
</comment>
<dbReference type="EMBL" id="AUSU01007350">
    <property type="protein sequence ID" value="EPS60715.1"/>
    <property type="molecule type" value="Genomic_DNA"/>
</dbReference>
<keyword evidence="2" id="KW-1185">Reference proteome</keyword>
<feature type="non-terminal residue" evidence="1">
    <location>
        <position position="63"/>
    </location>
</feature>
<evidence type="ECO:0000313" key="1">
    <source>
        <dbReference type="EMBL" id="EPS60715.1"/>
    </source>
</evidence>
<sequence>MDAAVTFFIENFKVFIDKVTLFIDAKSRREQLQKDLETMESYLAKNANKNAKSKNFDALEKQI</sequence>
<proteinExistence type="predicted"/>
<evidence type="ECO:0008006" key="3">
    <source>
        <dbReference type="Google" id="ProtNLM"/>
    </source>
</evidence>
<dbReference type="Proteomes" id="UP000015453">
    <property type="component" value="Unassembled WGS sequence"/>
</dbReference>